<protein>
    <submittedName>
        <fullName evidence="2">Uncharacterized protein</fullName>
    </submittedName>
</protein>
<evidence type="ECO:0000313" key="2">
    <source>
        <dbReference type="EMBL" id="KAK8177460.1"/>
    </source>
</evidence>
<evidence type="ECO:0000313" key="3">
    <source>
        <dbReference type="Proteomes" id="UP001456524"/>
    </source>
</evidence>
<keyword evidence="1" id="KW-0472">Membrane</keyword>
<accession>A0ABR1Y6N6</accession>
<keyword evidence="1" id="KW-1133">Transmembrane helix</keyword>
<feature type="transmembrane region" description="Helical" evidence="1">
    <location>
        <begin position="63"/>
        <end position="84"/>
    </location>
</feature>
<dbReference type="Proteomes" id="UP001456524">
    <property type="component" value="Unassembled WGS sequence"/>
</dbReference>
<comment type="caution">
    <text evidence="2">The sequence shown here is derived from an EMBL/GenBank/DDBJ whole genome shotgun (WGS) entry which is preliminary data.</text>
</comment>
<name>A0ABR1Y6N6_9PEZI</name>
<keyword evidence="1" id="KW-0812">Transmembrane</keyword>
<evidence type="ECO:0000256" key="1">
    <source>
        <dbReference type="SAM" id="Phobius"/>
    </source>
</evidence>
<proteinExistence type="predicted"/>
<organism evidence="2 3">
    <name type="scientific">Phyllosticta citrichinensis</name>
    <dbReference type="NCBI Taxonomy" id="1130410"/>
    <lineage>
        <taxon>Eukaryota</taxon>
        <taxon>Fungi</taxon>
        <taxon>Dikarya</taxon>
        <taxon>Ascomycota</taxon>
        <taxon>Pezizomycotina</taxon>
        <taxon>Dothideomycetes</taxon>
        <taxon>Dothideomycetes incertae sedis</taxon>
        <taxon>Botryosphaeriales</taxon>
        <taxon>Phyllostictaceae</taxon>
        <taxon>Phyllosticta</taxon>
    </lineage>
</organism>
<keyword evidence="3" id="KW-1185">Reference proteome</keyword>
<dbReference type="EMBL" id="JBBWUH010000001">
    <property type="protein sequence ID" value="KAK8177460.1"/>
    <property type="molecule type" value="Genomic_DNA"/>
</dbReference>
<reference evidence="2 3" key="1">
    <citation type="journal article" date="2022" name="G3 (Bethesda)">
        <title>Enemy or ally: a genomic approach to elucidate the lifestyle of Phyllosticta citrichinaensis.</title>
        <authorList>
            <person name="Buijs V.A."/>
            <person name="Groenewald J.Z."/>
            <person name="Haridas S."/>
            <person name="LaButti K.M."/>
            <person name="Lipzen A."/>
            <person name="Martin F.M."/>
            <person name="Barry K."/>
            <person name="Grigoriev I.V."/>
            <person name="Crous P.W."/>
            <person name="Seidl M.F."/>
        </authorList>
    </citation>
    <scope>NUCLEOTIDE SEQUENCE [LARGE SCALE GENOMIC DNA]</scope>
    <source>
        <strain evidence="2 3">CBS 129764</strain>
    </source>
</reference>
<sequence length="132" mass="14930">MPKSSSPIHARPLPNTTHPDALQHRYTSCAISFLHAAHPKYLQTITSPQTHNPTSSTMDNTTLLIAFVVLMLGLTTLFAVAALCKHCYKSRKNKKTELKSYVQRDETDRVFWFDVLENYNIKQQQAAQGGQQ</sequence>
<gene>
    <name evidence="2" type="ORF">IWX90DRAFT_482456</name>
</gene>